<evidence type="ECO:0000256" key="3">
    <source>
        <dbReference type="ARBA" id="ARBA00023015"/>
    </source>
</evidence>
<gene>
    <name evidence="7" type="ORF">CEXT_704211</name>
</gene>
<dbReference type="GO" id="GO:0046983">
    <property type="term" value="F:protein dimerization activity"/>
    <property type="evidence" value="ECO:0007669"/>
    <property type="project" value="InterPro"/>
</dbReference>
<dbReference type="AlphaFoldDB" id="A0AAV4X962"/>
<keyword evidence="8" id="KW-1185">Reference proteome</keyword>
<name>A0AAV4X962_CAEEX</name>
<keyword evidence="4" id="KW-0804">Transcription</keyword>
<evidence type="ECO:0000256" key="4">
    <source>
        <dbReference type="ARBA" id="ARBA00023163"/>
    </source>
</evidence>
<dbReference type="PROSITE" id="PS50888">
    <property type="entry name" value="BHLH"/>
    <property type="match status" value="1"/>
</dbReference>
<keyword evidence="2" id="KW-0678">Repressor</keyword>
<keyword evidence="5" id="KW-0539">Nucleus</keyword>
<dbReference type="InterPro" id="IPR011598">
    <property type="entry name" value="bHLH_dom"/>
</dbReference>
<organism evidence="7 8">
    <name type="scientific">Caerostris extrusa</name>
    <name type="common">Bark spider</name>
    <name type="synonym">Caerostris bankana</name>
    <dbReference type="NCBI Taxonomy" id="172846"/>
    <lineage>
        <taxon>Eukaryota</taxon>
        <taxon>Metazoa</taxon>
        <taxon>Ecdysozoa</taxon>
        <taxon>Arthropoda</taxon>
        <taxon>Chelicerata</taxon>
        <taxon>Arachnida</taxon>
        <taxon>Araneae</taxon>
        <taxon>Araneomorphae</taxon>
        <taxon>Entelegynae</taxon>
        <taxon>Araneoidea</taxon>
        <taxon>Araneidae</taxon>
        <taxon>Caerostris</taxon>
    </lineage>
</organism>
<reference evidence="7 8" key="1">
    <citation type="submission" date="2021-06" db="EMBL/GenBank/DDBJ databases">
        <title>Caerostris extrusa draft genome.</title>
        <authorList>
            <person name="Kono N."/>
            <person name="Arakawa K."/>
        </authorList>
    </citation>
    <scope>NUCLEOTIDE SEQUENCE [LARGE SCALE GENOMIC DNA]</scope>
</reference>
<dbReference type="EMBL" id="BPLR01000041">
    <property type="protein sequence ID" value="GIY91687.1"/>
    <property type="molecule type" value="Genomic_DNA"/>
</dbReference>
<dbReference type="Pfam" id="PF00010">
    <property type="entry name" value="HLH"/>
    <property type="match status" value="1"/>
</dbReference>
<evidence type="ECO:0000313" key="7">
    <source>
        <dbReference type="EMBL" id="GIY91687.1"/>
    </source>
</evidence>
<dbReference type="PANTHER" id="PTHR11723:SF17">
    <property type="entry name" value="PROTEIN EXTRA-MACROCHAETAE"/>
    <property type="match status" value="1"/>
</dbReference>
<dbReference type="PANTHER" id="PTHR11723">
    <property type="entry name" value="DNA-BINDING PROTEIN INHIBITOR"/>
    <property type="match status" value="1"/>
</dbReference>
<dbReference type="GO" id="GO:0032922">
    <property type="term" value="P:circadian regulation of gene expression"/>
    <property type="evidence" value="ECO:0007669"/>
    <property type="project" value="TreeGrafter"/>
</dbReference>
<evidence type="ECO:0000256" key="2">
    <source>
        <dbReference type="ARBA" id="ARBA00022491"/>
    </source>
</evidence>
<protein>
    <recommendedName>
        <fullName evidence="6">BHLH domain-containing protein</fullName>
    </recommendedName>
</protein>
<dbReference type="Gene3D" id="4.10.280.10">
    <property type="entry name" value="Helix-loop-helix DNA-binding domain"/>
    <property type="match status" value="1"/>
</dbReference>
<dbReference type="Proteomes" id="UP001054945">
    <property type="component" value="Unassembled WGS sequence"/>
</dbReference>
<dbReference type="SUPFAM" id="SSF47459">
    <property type="entry name" value="HLH, helix-loop-helix DNA-binding domain"/>
    <property type="match status" value="1"/>
</dbReference>
<evidence type="ECO:0000256" key="1">
    <source>
        <dbReference type="ARBA" id="ARBA00004123"/>
    </source>
</evidence>
<comment type="caution">
    <text evidence="7">The sequence shown here is derived from an EMBL/GenBank/DDBJ whole genome shotgun (WGS) entry which is preliminary data.</text>
</comment>
<comment type="subcellular location">
    <subcellularLocation>
        <location evidence="1">Nucleus</location>
    </subcellularLocation>
</comment>
<keyword evidence="3" id="KW-0805">Transcription regulation</keyword>
<sequence>MSKTKRSRSQKDMNHDEIQALLAKLRELVPNVPRNRKVSKLETIQYVIDYIVDLQIALETHSMPQRGIPSRNGIQSTRQPLGVIVSPSNSANACAPVLNHIEKTPSNCPDTVFRSVSC</sequence>
<dbReference type="GO" id="GO:0030154">
    <property type="term" value="P:cell differentiation"/>
    <property type="evidence" value="ECO:0007669"/>
    <property type="project" value="TreeGrafter"/>
</dbReference>
<dbReference type="GO" id="GO:0005634">
    <property type="term" value="C:nucleus"/>
    <property type="evidence" value="ECO:0007669"/>
    <property type="project" value="UniProtKB-SubCell"/>
</dbReference>
<evidence type="ECO:0000256" key="5">
    <source>
        <dbReference type="ARBA" id="ARBA00023242"/>
    </source>
</evidence>
<feature type="domain" description="BHLH" evidence="6">
    <location>
        <begin position="2"/>
        <end position="54"/>
    </location>
</feature>
<dbReference type="CDD" id="cd19684">
    <property type="entry name" value="bHLH_dnHLH_ID"/>
    <property type="match status" value="1"/>
</dbReference>
<dbReference type="GO" id="GO:0000122">
    <property type="term" value="P:negative regulation of transcription by RNA polymerase II"/>
    <property type="evidence" value="ECO:0007669"/>
    <property type="project" value="InterPro"/>
</dbReference>
<evidence type="ECO:0000313" key="8">
    <source>
        <dbReference type="Proteomes" id="UP001054945"/>
    </source>
</evidence>
<dbReference type="InterPro" id="IPR026052">
    <property type="entry name" value="DNA-bd_prot-inh"/>
</dbReference>
<proteinExistence type="predicted"/>
<evidence type="ECO:0000259" key="6">
    <source>
        <dbReference type="PROSITE" id="PS50888"/>
    </source>
</evidence>
<dbReference type="InterPro" id="IPR036638">
    <property type="entry name" value="HLH_DNA-bd_sf"/>
</dbReference>
<accession>A0AAV4X962</accession>
<dbReference type="GO" id="GO:0005737">
    <property type="term" value="C:cytoplasm"/>
    <property type="evidence" value="ECO:0007669"/>
    <property type="project" value="InterPro"/>
</dbReference>